<evidence type="ECO:0000256" key="1">
    <source>
        <dbReference type="ARBA" id="ARBA00001462"/>
    </source>
</evidence>
<dbReference type="UniPathway" id="UPA00667"/>
<evidence type="ECO:0000256" key="3">
    <source>
        <dbReference type="ARBA" id="ARBA00007186"/>
    </source>
</evidence>
<dbReference type="GO" id="GO:0031222">
    <property type="term" value="P:arabinan catabolic process"/>
    <property type="evidence" value="ECO:0007669"/>
    <property type="project" value="UniProtKB-UniPathway"/>
</dbReference>
<evidence type="ECO:0000256" key="6">
    <source>
        <dbReference type="ARBA" id="ARBA00022801"/>
    </source>
</evidence>
<evidence type="ECO:0000256" key="4">
    <source>
        <dbReference type="ARBA" id="ARBA00012670"/>
    </source>
</evidence>
<comment type="catalytic activity">
    <reaction evidence="1">
        <text>Hydrolysis of terminal non-reducing alpha-L-arabinofuranoside residues in alpha-L-arabinosides.</text>
        <dbReference type="EC" id="3.2.1.55"/>
    </reaction>
</comment>
<comment type="pathway">
    <text evidence="2">Glycan metabolism; L-arabinan degradation.</text>
</comment>
<dbReference type="SUPFAM" id="SSF51445">
    <property type="entry name" value="(Trans)glycosidases"/>
    <property type="match status" value="1"/>
</dbReference>
<dbReference type="VEuPathDB" id="FungiDB:EYZ11_002425"/>
<reference evidence="10 11" key="1">
    <citation type="submission" date="2019-03" db="EMBL/GenBank/DDBJ databases">
        <title>The genome sequence of a newly discovered highly antifungal drug resistant Aspergillus species, Aspergillus tanneri NIH 1004.</title>
        <authorList>
            <person name="Mounaud S."/>
            <person name="Singh I."/>
            <person name="Joardar V."/>
            <person name="Pakala S."/>
            <person name="Pakala S."/>
            <person name="Venepally P."/>
            <person name="Hoover J."/>
            <person name="Nierman W."/>
            <person name="Chung J."/>
            <person name="Losada L."/>
        </authorList>
    </citation>
    <scope>NUCLEOTIDE SEQUENCE [LARGE SCALE GENOMIC DNA]</scope>
    <source>
        <strain evidence="10 11">NIH1004</strain>
    </source>
</reference>
<gene>
    <name evidence="10" type="ORF">EYZ11_002425</name>
</gene>
<sequence>MFEEMDRSGDGGIHGQLLRNNGFQGTNPGLTAYSAVGDVEISQDMLNPLSDAITSTLQVQVMPWETGFAGFVNKGYNGVPVMNATYRCEFWMRGEYSDVITLQLVGISSDIVYAAHNMTVNSTSRSFTRYETTFNSTASPDGDNEFRLLFDGSKVPGMKLNFGLIQLFPPTYHSRANGLREDLTAVLEDMKPSFLRFPGGNNLEGLQTDTRWAWNRTIGPVVDRPGRESDWFYPNTDALGLDEYLWWCQDMGMEPVLAVWDGKSFGGILTGSDLQPYVDDILDELEYLLGPPNSTYGGMRASNGREDPWSVRYIEIGNEDDFSGGCNTYPDRFQQIYNAISEKYPQLTIVASTIDGRCLPEALPGIIYDYHYYRRPDELAAMFDEWDNQPRSQPVMVGEYGCRNTSQERGVFWSFVQCSCSEAVHMIGLERNSDVVKMAAYTPLLQHFGFTQWSPTLYGFDSGPDSITLSTSYYVQKMFSTNRGTTILPVKTTAEFGPLYWVASRANSTYYVKLANYGEEKQTVHVQVPDTRSGRLEMLSGPRDASNRPHNITVQPSVQKVTNQRGSYKFDMAAWAVAVLAVS</sequence>
<proteinExistence type="inferred from homology"/>
<dbReference type="AlphaFoldDB" id="A0A4S3JQQ2"/>
<dbReference type="EC" id="3.2.1.55" evidence="4"/>
<keyword evidence="5" id="KW-0732">Signal</keyword>
<comment type="similarity">
    <text evidence="3">Belongs to the glycosyl hydrolase 51 family.</text>
</comment>
<evidence type="ECO:0000256" key="7">
    <source>
        <dbReference type="ARBA" id="ARBA00023180"/>
    </source>
</evidence>
<evidence type="ECO:0000259" key="9">
    <source>
        <dbReference type="SMART" id="SM00813"/>
    </source>
</evidence>
<dbReference type="Proteomes" id="UP000308092">
    <property type="component" value="Unassembled WGS sequence"/>
</dbReference>
<dbReference type="PANTHER" id="PTHR31776:SF0">
    <property type="entry name" value="ALPHA-L-ARABINOFURANOSIDASE 1"/>
    <property type="match status" value="1"/>
</dbReference>
<dbReference type="GO" id="GO:0046556">
    <property type="term" value="F:alpha-L-arabinofuranosidase activity"/>
    <property type="evidence" value="ECO:0007669"/>
    <property type="project" value="UniProtKB-EC"/>
</dbReference>
<dbReference type="SMART" id="SM00813">
    <property type="entry name" value="Alpha-L-AF_C"/>
    <property type="match status" value="1"/>
</dbReference>
<name>A0A4S3JQQ2_9EURO</name>
<dbReference type="GO" id="GO:0046373">
    <property type="term" value="P:L-arabinose metabolic process"/>
    <property type="evidence" value="ECO:0007669"/>
    <property type="project" value="InterPro"/>
</dbReference>
<evidence type="ECO:0000256" key="8">
    <source>
        <dbReference type="ARBA" id="ARBA00023295"/>
    </source>
</evidence>
<dbReference type="InterPro" id="IPR017853">
    <property type="entry name" value="GH"/>
</dbReference>
<evidence type="ECO:0000256" key="5">
    <source>
        <dbReference type="ARBA" id="ARBA00022729"/>
    </source>
</evidence>
<organism evidence="10 11">
    <name type="scientific">Aspergillus tanneri</name>
    <dbReference type="NCBI Taxonomy" id="1220188"/>
    <lineage>
        <taxon>Eukaryota</taxon>
        <taxon>Fungi</taxon>
        <taxon>Dikarya</taxon>
        <taxon>Ascomycota</taxon>
        <taxon>Pezizomycotina</taxon>
        <taxon>Eurotiomycetes</taxon>
        <taxon>Eurotiomycetidae</taxon>
        <taxon>Eurotiales</taxon>
        <taxon>Aspergillaceae</taxon>
        <taxon>Aspergillus</taxon>
        <taxon>Aspergillus subgen. Circumdati</taxon>
    </lineage>
</organism>
<dbReference type="Gene3D" id="3.20.20.80">
    <property type="entry name" value="Glycosidases"/>
    <property type="match status" value="1"/>
</dbReference>
<dbReference type="Pfam" id="PF06964">
    <property type="entry name" value="Alpha-L-AF_C"/>
    <property type="match status" value="1"/>
</dbReference>
<accession>A0A4S3JQQ2</accession>
<keyword evidence="6" id="KW-0378">Hydrolase</keyword>
<evidence type="ECO:0000313" key="11">
    <source>
        <dbReference type="Proteomes" id="UP000308092"/>
    </source>
</evidence>
<dbReference type="InterPro" id="IPR010720">
    <property type="entry name" value="Alpha-L-AF_C"/>
</dbReference>
<keyword evidence="8" id="KW-0326">Glycosidase</keyword>
<dbReference type="STRING" id="1220188.A0A4S3JQQ2"/>
<dbReference type="InterPro" id="IPR055235">
    <property type="entry name" value="ASD1_cat"/>
</dbReference>
<dbReference type="Pfam" id="PF22848">
    <property type="entry name" value="ASD1_dom"/>
    <property type="match status" value="1"/>
</dbReference>
<evidence type="ECO:0000256" key="2">
    <source>
        <dbReference type="ARBA" id="ARBA00004834"/>
    </source>
</evidence>
<comment type="caution">
    <text evidence="10">The sequence shown here is derived from an EMBL/GenBank/DDBJ whole genome shotgun (WGS) entry which is preliminary data.</text>
</comment>
<keyword evidence="11" id="KW-1185">Reference proteome</keyword>
<evidence type="ECO:0000313" key="10">
    <source>
        <dbReference type="EMBL" id="THC98073.1"/>
    </source>
</evidence>
<keyword evidence="7" id="KW-0325">Glycoprotein</keyword>
<dbReference type="EMBL" id="SOSA01000054">
    <property type="protein sequence ID" value="THC98073.1"/>
    <property type="molecule type" value="Genomic_DNA"/>
</dbReference>
<dbReference type="InterPro" id="IPR051563">
    <property type="entry name" value="Glycosyl_Hydrolase_51"/>
</dbReference>
<dbReference type="PANTHER" id="PTHR31776">
    <property type="entry name" value="ALPHA-L-ARABINOFURANOSIDASE 1"/>
    <property type="match status" value="1"/>
</dbReference>
<protein>
    <recommendedName>
        <fullName evidence="4">non-reducing end alpha-L-arabinofuranosidase</fullName>
        <ecNumber evidence="4">3.2.1.55</ecNumber>
    </recommendedName>
</protein>
<feature type="domain" description="Alpha-L-arabinofuranosidase C-terminal" evidence="9">
    <location>
        <begin position="398"/>
        <end position="576"/>
    </location>
</feature>